<evidence type="ECO:0000313" key="2">
    <source>
        <dbReference type="EMBL" id="TBU56383.1"/>
    </source>
</evidence>
<dbReference type="EMBL" id="ML145152">
    <property type="protein sequence ID" value="TBU56383.1"/>
    <property type="molecule type" value="Genomic_DNA"/>
</dbReference>
<feature type="compositionally biased region" description="Basic and acidic residues" evidence="1">
    <location>
        <begin position="94"/>
        <end position="114"/>
    </location>
</feature>
<keyword evidence="3" id="KW-1185">Reference proteome</keyword>
<sequence>MRSNRPPVRPYMIGPNGPVTDARTGLRARLPSAPAGGWAEDWELRMSSDLARTDFGWKSPSWPGVRCSAGESPVQDKSLRAGERSTPSANKAASDGRHTMARRQHQDVDADASHGPRLGPGPPSTDATNEHAYTFARRTETRNCAAHVVADMRAFPSSVFCLLCSSMDHTRPRLNHASRHGGRSRTASDTGRAIQSVMGPTGDKKSGAWDVITPCVTGSTAGTLQGKVSRQNHLRDSVVKRLDSVSTGGPACKSGSRSSRFSMPQNTGRDPPCQGGRPRATY</sequence>
<feature type="region of interest" description="Disordered" evidence="1">
    <location>
        <begin position="241"/>
        <end position="282"/>
    </location>
</feature>
<dbReference type="Proteomes" id="UP000292082">
    <property type="component" value="Unassembled WGS sequence"/>
</dbReference>
<evidence type="ECO:0000313" key="3">
    <source>
        <dbReference type="Proteomes" id="UP000292082"/>
    </source>
</evidence>
<evidence type="ECO:0000256" key="1">
    <source>
        <dbReference type="SAM" id="MobiDB-lite"/>
    </source>
</evidence>
<feature type="compositionally biased region" description="Polar residues" evidence="1">
    <location>
        <begin position="255"/>
        <end position="268"/>
    </location>
</feature>
<dbReference type="AlphaFoldDB" id="A0A4Q9PPY4"/>
<reference evidence="2 3" key="1">
    <citation type="submission" date="2019-01" db="EMBL/GenBank/DDBJ databases">
        <title>Draft genome sequences of three monokaryotic isolates of the white-rot basidiomycete fungus Dichomitus squalens.</title>
        <authorList>
            <consortium name="DOE Joint Genome Institute"/>
            <person name="Lopez S.C."/>
            <person name="Andreopoulos B."/>
            <person name="Pangilinan J."/>
            <person name="Lipzen A."/>
            <person name="Riley R."/>
            <person name="Ahrendt S."/>
            <person name="Ng V."/>
            <person name="Barry K."/>
            <person name="Daum C."/>
            <person name="Grigoriev I.V."/>
            <person name="Hilden K.S."/>
            <person name="Makela M.R."/>
            <person name="de Vries R.P."/>
        </authorList>
    </citation>
    <scope>NUCLEOTIDE SEQUENCE [LARGE SCALE GENOMIC DNA]</scope>
    <source>
        <strain evidence="2 3">CBS 464.89</strain>
    </source>
</reference>
<gene>
    <name evidence="2" type="ORF">BD310DRAFT_931574</name>
</gene>
<feature type="region of interest" description="Disordered" evidence="1">
    <location>
        <begin position="61"/>
        <end position="129"/>
    </location>
</feature>
<accession>A0A4Q9PPY4</accession>
<name>A0A4Q9PPY4_9APHY</name>
<feature type="region of interest" description="Disordered" evidence="1">
    <location>
        <begin position="1"/>
        <end position="23"/>
    </location>
</feature>
<protein>
    <submittedName>
        <fullName evidence="2">Uncharacterized protein</fullName>
    </submittedName>
</protein>
<proteinExistence type="predicted"/>
<organism evidence="2 3">
    <name type="scientific">Dichomitus squalens</name>
    <dbReference type="NCBI Taxonomy" id="114155"/>
    <lineage>
        <taxon>Eukaryota</taxon>
        <taxon>Fungi</taxon>
        <taxon>Dikarya</taxon>
        <taxon>Basidiomycota</taxon>
        <taxon>Agaricomycotina</taxon>
        <taxon>Agaricomycetes</taxon>
        <taxon>Polyporales</taxon>
        <taxon>Polyporaceae</taxon>
        <taxon>Dichomitus</taxon>
    </lineage>
</organism>